<evidence type="ECO:0000256" key="1">
    <source>
        <dbReference type="SAM" id="Phobius"/>
    </source>
</evidence>
<reference evidence="2" key="1">
    <citation type="submission" date="2020-04" db="EMBL/GenBank/DDBJ databases">
        <authorList>
            <person name="Zhang T."/>
        </authorList>
    </citation>
    <scope>NUCLEOTIDE SEQUENCE</scope>
    <source>
        <strain evidence="2">HKST-UBA01</strain>
    </source>
</reference>
<evidence type="ECO:0000313" key="3">
    <source>
        <dbReference type="Proteomes" id="UP000697710"/>
    </source>
</evidence>
<evidence type="ECO:0000313" key="2">
    <source>
        <dbReference type="EMBL" id="MCA9729993.1"/>
    </source>
</evidence>
<reference evidence="2" key="2">
    <citation type="journal article" date="2021" name="Microbiome">
        <title>Successional dynamics and alternative stable states in a saline activated sludge microbial community over 9 years.</title>
        <authorList>
            <person name="Wang Y."/>
            <person name="Ye J."/>
            <person name="Ju F."/>
            <person name="Liu L."/>
            <person name="Boyd J.A."/>
            <person name="Deng Y."/>
            <person name="Parks D.H."/>
            <person name="Jiang X."/>
            <person name="Yin X."/>
            <person name="Woodcroft B.J."/>
            <person name="Tyson G.W."/>
            <person name="Hugenholtz P."/>
            <person name="Polz M.F."/>
            <person name="Zhang T."/>
        </authorList>
    </citation>
    <scope>NUCLEOTIDE SEQUENCE</scope>
    <source>
        <strain evidence="2">HKST-UBA01</strain>
    </source>
</reference>
<accession>A0A956M377</accession>
<feature type="non-terminal residue" evidence="2">
    <location>
        <position position="1"/>
    </location>
</feature>
<feature type="transmembrane region" description="Helical" evidence="1">
    <location>
        <begin position="249"/>
        <end position="272"/>
    </location>
</feature>
<dbReference type="EMBL" id="JAGQHR010000933">
    <property type="protein sequence ID" value="MCA9729993.1"/>
    <property type="molecule type" value="Genomic_DNA"/>
</dbReference>
<feature type="transmembrane region" description="Helical" evidence="1">
    <location>
        <begin position="171"/>
        <end position="193"/>
    </location>
</feature>
<dbReference type="AlphaFoldDB" id="A0A956M377"/>
<gene>
    <name evidence="2" type="ORF">KC729_20075</name>
</gene>
<sequence length="290" mass="32000">GRETATMLSQINLALWAWLESFRDFRRGRVWVPFVLLGFVQLAVVLLLTQFYRPVVSAFLVPLVRLLVGPTALHYPQFYMALPSAFGRLNPFLDWLVGSFILGAAALVLWHTALGLGQRGTWSVAARRYLSLLGVRLPLLALLLGVAWVLPTLILPDAGELRGNSLRMFRYGTFVFGVLLEMLFVYAPVVLLLEPASVGPALLRGFRMVGKVPLATALVVGGPNLFQLPISWALRRSDTVVQSLNPELVIAMLAGAVVLYVGINYFILASVVRIYGARGTSREEPMPWKA</sequence>
<feature type="transmembrane region" description="Helical" evidence="1">
    <location>
        <begin position="30"/>
        <end position="48"/>
    </location>
</feature>
<dbReference type="Proteomes" id="UP000697710">
    <property type="component" value="Unassembled WGS sequence"/>
</dbReference>
<proteinExistence type="predicted"/>
<feature type="transmembrane region" description="Helical" evidence="1">
    <location>
        <begin position="129"/>
        <end position="151"/>
    </location>
</feature>
<organism evidence="2 3">
    <name type="scientific">Eiseniibacteriota bacterium</name>
    <dbReference type="NCBI Taxonomy" id="2212470"/>
    <lineage>
        <taxon>Bacteria</taxon>
        <taxon>Candidatus Eiseniibacteriota</taxon>
    </lineage>
</organism>
<feature type="transmembrane region" description="Helical" evidence="1">
    <location>
        <begin position="214"/>
        <end position="234"/>
    </location>
</feature>
<keyword evidence="1" id="KW-0812">Transmembrane</keyword>
<keyword evidence="1" id="KW-0472">Membrane</keyword>
<feature type="transmembrane region" description="Helical" evidence="1">
    <location>
        <begin position="95"/>
        <end position="117"/>
    </location>
</feature>
<comment type="caution">
    <text evidence="2">The sequence shown here is derived from an EMBL/GenBank/DDBJ whole genome shotgun (WGS) entry which is preliminary data.</text>
</comment>
<keyword evidence="1" id="KW-1133">Transmembrane helix</keyword>
<name>A0A956M377_UNCEI</name>
<protein>
    <submittedName>
        <fullName evidence="2">Uncharacterized protein</fullName>
    </submittedName>
</protein>